<dbReference type="PANTHER" id="PTHR44845:SF6">
    <property type="entry name" value="BETA-ALANINE-ACTIVATING ENZYME"/>
    <property type="match status" value="1"/>
</dbReference>
<dbReference type="InterPro" id="IPR013120">
    <property type="entry name" value="FAR_NAD-bd"/>
</dbReference>
<name>A0A9W9USR8_9EURO</name>
<sequence>MIPESRANMDGLSYPEAHVINLSTITSARVAPKIEVKSEPQARAVILYTSETTGRPKGIQLRHSSPMNEIEGYIGRWGLGAEMVLQQGGMTFNHSLDPTLTGLSNGRCVIVVAKSLRGDPISLAKLVADESITYTKATPPEYAKWLYYGSDYLRRASAWKFAFGGGKHLTTSLAQRLRALEIPSLRLFNSYGPGEITISCHKMEIDHKNEKSTPGNIYPVGHSLPNYSTYIVNKEMRCVPPGVSGEILIGGAGPFIGYLNMDALNEEKLVDNTFAPPEYLDQGWTKAYRTFDRGYLLPGGELVIDGRLDGDTQVKIRGIRMELEDIENTLVETSSGALIQAVVSIRGKENQQLVAFVILAPRFQGDIDAMLTQLKKDLPLPQYMCPAAIVAVDKLALTAHGKVDRRAVDALPLPKATKSSVDSEGSEKLTPTETLLREIWGRVLHEGIVDILSIPSDTDFFMVGGSSVLLVKLQAMIHEELQVTLPLMDLFEHSVLKAMSQKLEAASPTTVIDWEAEITLPKLLMGSGNHEITTPVKQQNLVVVLTGITGFLGKALYRKLISDPAVAHIHAIAVRPRGVGGRTLPSPSPKLTLHDGDLSSPLLGLNENTFSSLSDTADLIIHSAANRSFWDAYSVVREPNVSSTKVLLELASRRRVPIHFLSSGGVMNVGSEPPPNGQQGYVASKWASERLLDCAAQLVGLSTVAHRPNQGHDLPGPTEDWREQIRELVGRMRCVPTECHWDGYMDLVPVKTLAEDMVSNFMSAISGRKVGVIDYLPTMRVTTADFLNVAIDDGSGFERLNLMKWMGRAKREFGFEWFVTAQNAVVGDKEMGMVTQL</sequence>
<keyword evidence="2" id="KW-0597">Phosphoprotein</keyword>
<dbReference type="SUPFAM" id="SSF56801">
    <property type="entry name" value="Acetyl-CoA synthetase-like"/>
    <property type="match status" value="1"/>
</dbReference>
<keyword evidence="5" id="KW-1185">Reference proteome</keyword>
<dbReference type="Gene3D" id="3.40.50.12780">
    <property type="entry name" value="N-terminal domain of ligase-like"/>
    <property type="match status" value="1"/>
</dbReference>
<dbReference type="InterPro" id="IPR000873">
    <property type="entry name" value="AMP-dep_synth/lig_dom"/>
</dbReference>
<dbReference type="GO" id="GO:0031177">
    <property type="term" value="F:phosphopantetheine binding"/>
    <property type="evidence" value="ECO:0007669"/>
    <property type="project" value="InterPro"/>
</dbReference>
<dbReference type="PANTHER" id="PTHR44845">
    <property type="entry name" value="CARRIER DOMAIN-CONTAINING PROTEIN"/>
    <property type="match status" value="1"/>
</dbReference>
<organism evidence="4 5">
    <name type="scientific">Penicillium concentricum</name>
    <dbReference type="NCBI Taxonomy" id="293559"/>
    <lineage>
        <taxon>Eukaryota</taxon>
        <taxon>Fungi</taxon>
        <taxon>Dikarya</taxon>
        <taxon>Ascomycota</taxon>
        <taxon>Pezizomycotina</taxon>
        <taxon>Eurotiomycetes</taxon>
        <taxon>Eurotiomycetidae</taxon>
        <taxon>Eurotiales</taxon>
        <taxon>Aspergillaceae</taxon>
        <taxon>Penicillium</taxon>
    </lineage>
</organism>
<evidence type="ECO:0000256" key="2">
    <source>
        <dbReference type="ARBA" id="ARBA00022553"/>
    </source>
</evidence>
<dbReference type="InterPro" id="IPR042099">
    <property type="entry name" value="ANL_N_sf"/>
</dbReference>
<dbReference type="Pfam" id="PF00501">
    <property type="entry name" value="AMP-binding"/>
    <property type="match status" value="1"/>
</dbReference>
<evidence type="ECO:0000313" key="4">
    <source>
        <dbReference type="EMBL" id="KAJ5356153.1"/>
    </source>
</evidence>
<dbReference type="Gene3D" id="3.30.300.30">
    <property type="match status" value="1"/>
</dbReference>
<dbReference type="Gene3D" id="3.40.50.720">
    <property type="entry name" value="NAD(P)-binding Rossmann-like Domain"/>
    <property type="match status" value="1"/>
</dbReference>
<dbReference type="Pfam" id="PF00550">
    <property type="entry name" value="PP-binding"/>
    <property type="match status" value="1"/>
</dbReference>
<dbReference type="EMBL" id="JAPZBT010000006">
    <property type="protein sequence ID" value="KAJ5356153.1"/>
    <property type="molecule type" value="Genomic_DNA"/>
</dbReference>
<dbReference type="GO" id="GO:0044550">
    <property type="term" value="P:secondary metabolite biosynthetic process"/>
    <property type="evidence" value="ECO:0007669"/>
    <property type="project" value="UniProtKB-ARBA"/>
</dbReference>
<evidence type="ECO:0000313" key="5">
    <source>
        <dbReference type="Proteomes" id="UP001147752"/>
    </source>
</evidence>
<dbReference type="InterPro" id="IPR036736">
    <property type="entry name" value="ACP-like_sf"/>
</dbReference>
<dbReference type="Proteomes" id="UP001147752">
    <property type="component" value="Unassembled WGS sequence"/>
</dbReference>
<dbReference type="PROSITE" id="PS50075">
    <property type="entry name" value="CARRIER"/>
    <property type="match status" value="1"/>
</dbReference>
<dbReference type="GeneID" id="81467668"/>
<accession>A0A9W9USR8</accession>
<dbReference type="InterPro" id="IPR036291">
    <property type="entry name" value="NAD(P)-bd_dom_sf"/>
</dbReference>
<feature type="domain" description="Carrier" evidence="3">
    <location>
        <begin position="430"/>
        <end position="507"/>
    </location>
</feature>
<dbReference type="RefSeq" id="XP_056574300.1">
    <property type="nucleotide sequence ID" value="XM_056728485.1"/>
</dbReference>
<comment type="caution">
    <text evidence="4">The sequence shown here is derived from an EMBL/GenBank/DDBJ whole genome shotgun (WGS) entry which is preliminary data.</text>
</comment>
<dbReference type="SUPFAM" id="SSF47336">
    <property type="entry name" value="ACP-like"/>
    <property type="match status" value="1"/>
</dbReference>
<dbReference type="InterPro" id="IPR009081">
    <property type="entry name" value="PP-bd_ACP"/>
</dbReference>
<dbReference type="SMART" id="SM00823">
    <property type="entry name" value="PKS_PP"/>
    <property type="match status" value="1"/>
</dbReference>
<dbReference type="AlphaFoldDB" id="A0A9W9USR8"/>
<evidence type="ECO:0000259" key="3">
    <source>
        <dbReference type="PROSITE" id="PS50075"/>
    </source>
</evidence>
<dbReference type="OrthoDB" id="329835at2759"/>
<dbReference type="Gene3D" id="1.10.1200.10">
    <property type="entry name" value="ACP-like"/>
    <property type="match status" value="1"/>
</dbReference>
<keyword evidence="1" id="KW-0596">Phosphopantetheine</keyword>
<proteinExistence type="predicted"/>
<reference evidence="4" key="2">
    <citation type="journal article" date="2023" name="IMA Fungus">
        <title>Comparative genomic study of the Penicillium genus elucidates a diverse pangenome and 15 lateral gene transfer events.</title>
        <authorList>
            <person name="Petersen C."/>
            <person name="Sorensen T."/>
            <person name="Nielsen M.R."/>
            <person name="Sondergaard T.E."/>
            <person name="Sorensen J.L."/>
            <person name="Fitzpatrick D.A."/>
            <person name="Frisvad J.C."/>
            <person name="Nielsen K.L."/>
        </authorList>
    </citation>
    <scope>NUCLEOTIDE SEQUENCE</scope>
    <source>
        <strain evidence="4">IBT 3081</strain>
    </source>
</reference>
<dbReference type="SUPFAM" id="SSF51735">
    <property type="entry name" value="NAD(P)-binding Rossmann-fold domains"/>
    <property type="match status" value="1"/>
</dbReference>
<dbReference type="Pfam" id="PF07993">
    <property type="entry name" value="NAD_binding_4"/>
    <property type="match status" value="1"/>
</dbReference>
<dbReference type="InterPro" id="IPR045851">
    <property type="entry name" value="AMP-bd_C_sf"/>
</dbReference>
<dbReference type="InterPro" id="IPR020806">
    <property type="entry name" value="PKS_PP-bd"/>
</dbReference>
<evidence type="ECO:0000256" key="1">
    <source>
        <dbReference type="ARBA" id="ARBA00022450"/>
    </source>
</evidence>
<reference evidence="4" key="1">
    <citation type="submission" date="2022-12" db="EMBL/GenBank/DDBJ databases">
        <authorList>
            <person name="Petersen C."/>
        </authorList>
    </citation>
    <scope>NUCLEOTIDE SEQUENCE</scope>
    <source>
        <strain evidence="4">IBT 3081</strain>
    </source>
</reference>
<gene>
    <name evidence="4" type="ORF">N7517_010762</name>
</gene>
<protein>
    <recommendedName>
        <fullName evidence="3">Carrier domain-containing protein</fullName>
    </recommendedName>
</protein>